<feature type="region of interest" description="Disordered" evidence="1">
    <location>
        <begin position="1"/>
        <end position="24"/>
    </location>
</feature>
<comment type="caution">
    <text evidence="2">The sequence shown here is derived from an EMBL/GenBank/DDBJ whole genome shotgun (WGS) entry which is preliminary data.</text>
</comment>
<dbReference type="AlphaFoldDB" id="A0A1R0KEX3"/>
<feature type="compositionally biased region" description="Basic and acidic residues" evidence="1">
    <location>
        <begin position="1"/>
        <end position="10"/>
    </location>
</feature>
<feature type="region of interest" description="Disordered" evidence="1">
    <location>
        <begin position="139"/>
        <end position="159"/>
    </location>
</feature>
<protein>
    <submittedName>
        <fullName evidence="2">Uncharacterized protein</fullName>
    </submittedName>
</protein>
<dbReference type="Proteomes" id="UP000187486">
    <property type="component" value="Unassembled WGS sequence"/>
</dbReference>
<feature type="compositionally biased region" description="Polar residues" evidence="1">
    <location>
        <begin position="150"/>
        <end position="159"/>
    </location>
</feature>
<evidence type="ECO:0000256" key="1">
    <source>
        <dbReference type="SAM" id="MobiDB-lite"/>
    </source>
</evidence>
<accession>A0A1R0KEX3</accession>
<evidence type="ECO:0000313" key="3">
    <source>
        <dbReference type="Proteomes" id="UP000187486"/>
    </source>
</evidence>
<organism evidence="2 3">
    <name type="scientific">Amycolatopsis coloradensis</name>
    <dbReference type="NCBI Taxonomy" id="76021"/>
    <lineage>
        <taxon>Bacteria</taxon>
        <taxon>Bacillati</taxon>
        <taxon>Actinomycetota</taxon>
        <taxon>Actinomycetes</taxon>
        <taxon>Pseudonocardiales</taxon>
        <taxon>Pseudonocardiaceae</taxon>
        <taxon>Amycolatopsis</taxon>
    </lineage>
</organism>
<dbReference type="EMBL" id="MQUQ01000031">
    <property type="protein sequence ID" value="OLZ43632.1"/>
    <property type="molecule type" value="Genomic_DNA"/>
</dbReference>
<keyword evidence="3" id="KW-1185">Reference proteome</keyword>
<proteinExistence type="predicted"/>
<dbReference type="RefSeq" id="WP_076168292.1">
    <property type="nucleotide sequence ID" value="NZ_JBEZVB010000047.1"/>
</dbReference>
<name>A0A1R0KEX3_9PSEU</name>
<dbReference type="STRING" id="76021.BS329_38915"/>
<sequence length="159" mass="17267">MTDTTPDHESTTSPKTPAAPLDGRAHSFGRTLAHFTTDELRDELEQRKEVARDLSMEMTAFGLLLAGHGFVNAVYLDGTPHLVNNATAVTIRGHEETFQLYYPTTHGERAYARAEFTRATTHQTVAEIAAAISNVLNSAGGPEGMRLSPSADNPDTTRN</sequence>
<gene>
    <name evidence="2" type="ORF">BS329_38915</name>
</gene>
<reference evidence="2 3" key="1">
    <citation type="submission" date="2016-01" db="EMBL/GenBank/DDBJ databases">
        <title>Amycolatopsis coloradensis genome sequencing and assembly.</title>
        <authorList>
            <person name="Mayilraj S."/>
        </authorList>
    </citation>
    <scope>NUCLEOTIDE SEQUENCE [LARGE SCALE GENOMIC DNA]</scope>
    <source>
        <strain evidence="2 3">DSM 44225</strain>
    </source>
</reference>
<evidence type="ECO:0000313" key="2">
    <source>
        <dbReference type="EMBL" id="OLZ43632.1"/>
    </source>
</evidence>